<dbReference type="CDD" id="cd08010">
    <property type="entry name" value="MltG_like"/>
    <property type="match status" value="1"/>
</dbReference>
<keyword evidence="2 7" id="KW-0812">Transmembrane</keyword>
<dbReference type="EMBL" id="MHIA01000020">
    <property type="protein sequence ID" value="OGY41973.1"/>
    <property type="molecule type" value="Genomic_DNA"/>
</dbReference>
<dbReference type="NCBIfam" id="TIGR00247">
    <property type="entry name" value="endolytic transglycosylase MltG"/>
    <property type="match status" value="1"/>
</dbReference>
<gene>
    <name evidence="7" type="primary">mltG</name>
    <name evidence="8" type="ORF">A2Y67_01090</name>
</gene>
<evidence type="ECO:0000256" key="6">
    <source>
        <dbReference type="ARBA" id="ARBA00023316"/>
    </source>
</evidence>
<dbReference type="GO" id="GO:0071555">
    <property type="term" value="P:cell wall organization"/>
    <property type="evidence" value="ECO:0007669"/>
    <property type="project" value="UniProtKB-KW"/>
</dbReference>
<comment type="function">
    <text evidence="7">Functions as a peptidoglycan terminase that cleaves nascent peptidoglycan strands endolytically to terminate their elongation.</text>
</comment>
<dbReference type="HAMAP" id="MF_02065">
    <property type="entry name" value="MltG"/>
    <property type="match status" value="1"/>
</dbReference>
<comment type="caution">
    <text evidence="8">The sequence shown here is derived from an EMBL/GenBank/DDBJ whole genome shotgun (WGS) entry which is preliminary data.</text>
</comment>
<accession>A0A1G1XPE7</accession>
<keyword evidence="4 7" id="KW-0472">Membrane</keyword>
<keyword evidence="3 7" id="KW-1133">Transmembrane helix</keyword>
<dbReference type="GO" id="GO:0008932">
    <property type="term" value="F:lytic endotransglycosylase activity"/>
    <property type="evidence" value="ECO:0007669"/>
    <property type="project" value="UniProtKB-UniRule"/>
</dbReference>
<evidence type="ECO:0000256" key="7">
    <source>
        <dbReference type="HAMAP-Rule" id="MF_02065"/>
    </source>
</evidence>
<keyword evidence="6 7" id="KW-0961">Cell wall biogenesis/degradation</keyword>
<comment type="catalytic activity">
    <reaction evidence="7">
        <text>a peptidoglycan chain = a peptidoglycan chain with N-acetyl-1,6-anhydromuramyl-[peptide] at the reducing end + a peptidoglycan chain with N-acetylglucosamine at the non-reducing end.</text>
        <dbReference type="EC" id="4.2.2.29"/>
    </reaction>
</comment>
<dbReference type="EC" id="4.2.2.29" evidence="7"/>
<dbReference type="GO" id="GO:0009252">
    <property type="term" value="P:peptidoglycan biosynthetic process"/>
    <property type="evidence" value="ECO:0007669"/>
    <property type="project" value="UniProtKB-UniRule"/>
</dbReference>
<dbReference type="GO" id="GO:0005886">
    <property type="term" value="C:plasma membrane"/>
    <property type="evidence" value="ECO:0007669"/>
    <property type="project" value="UniProtKB-SubCell"/>
</dbReference>
<evidence type="ECO:0000256" key="1">
    <source>
        <dbReference type="ARBA" id="ARBA00022475"/>
    </source>
</evidence>
<proteinExistence type="inferred from homology"/>
<dbReference type="Gene3D" id="3.30.160.60">
    <property type="entry name" value="Classic Zinc Finger"/>
    <property type="match status" value="1"/>
</dbReference>
<dbReference type="Gene3D" id="3.30.1490.480">
    <property type="entry name" value="Endolytic murein transglycosylase"/>
    <property type="match status" value="1"/>
</dbReference>
<dbReference type="AlphaFoldDB" id="A0A1G1XPE7"/>
<dbReference type="InterPro" id="IPR003770">
    <property type="entry name" value="MLTG-like"/>
</dbReference>
<comment type="subcellular location">
    <subcellularLocation>
        <location evidence="7">Cell membrane</location>
        <topology evidence="7">Single-pass membrane protein</topology>
    </subcellularLocation>
</comment>
<comment type="similarity">
    <text evidence="7">Belongs to the transglycosylase MltG family.</text>
</comment>
<evidence type="ECO:0000256" key="5">
    <source>
        <dbReference type="ARBA" id="ARBA00023239"/>
    </source>
</evidence>
<evidence type="ECO:0000313" key="8">
    <source>
        <dbReference type="EMBL" id="OGY41973.1"/>
    </source>
</evidence>
<reference evidence="8 9" key="1">
    <citation type="journal article" date="2016" name="Nat. Commun.">
        <title>Thousands of microbial genomes shed light on interconnected biogeochemical processes in an aquifer system.</title>
        <authorList>
            <person name="Anantharaman K."/>
            <person name="Brown C.T."/>
            <person name="Hug L.A."/>
            <person name="Sharon I."/>
            <person name="Castelle C.J."/>
            <person name="Probst A.J."/>
            <person name="Thomas B.C."/>
            <person name="Singh A."/>
            <person name="Wilkins M.J."/>
            <person name="Karaoz U."/>
            <person name="Brodie E.L."/>
            <person name="Williams K.H."/>
            <person name="Hubbard S.S."/>
            <person name="Banfield J.F."/>
        </authorList>
    </citation>
    <scope>NUCLEOTIDE SEQUENCE [LARGE SCALE GENOMIC DNA]</scope>
</reference>
<organism evidence="8 9">
    <name type="scientific">Candidatus Buchananbacteria bacterium RBG_13_39_9</name>
    <dbReference type="NCBI Taxonomy" id="1797531"/>
    <lineage>
        <taxon>Bacteria</taxon>
        <taxon>Candidatus Buchananiibacteriota</taxon>
    </lineage>
</organism>
<sequence length="346" mass="38967">MKKYSLLVIVIVIVMVIIAGWVFKIVFISQSNGNLTKNFVVKAGSGVNQISHDLKKAGLIDSSSVFETYLWLKKSEGKILAGEHTLSPAWSIRKLVNALTSGSALENEAVIKIIEGWDLYDLADYFEKNNIVSKDDFYKLVGQPGQHDNKNLLNWAKDYKFLEEKPAGVSLEGYLFPDTYRVYKNAKIEDVIKKTLDNFGQKIDAKVMSDINAQNKSLYDILTLASIIEKEAKTAADKKTVAGVYYNRLEIGMALQADPTVNYVTGKTTDRPSLDDLKVDSLYNTYQYPGLPPGPICNPGLDSILAAVYPEKNDYFYFINTPDGKLIFAKDLDEHRRNREKYFINN</sequence>
<evidence type="ECO:0000313" key="9">
    <source>
        <dbReference type="Proteomes" id="UP000176260"/>
    </source>
</evidence>
<keyword evidence="5 7" id="KW-0456">Lyase</keyword>
<dbReference type="PANTHER" id="PTHR30518:SF2">
    <property type="entry name" value="ENDOLYTIC MUREIN TRANSGLYCOSYLASE"/>
    <property type="match status" value="1"/>
</dbReference>
<feature type="site" description="Important for catalytic activity" evidence="7">
    <location>
        <position position="231"/>
    </location>
</feature>
<evidence type="ECO:0000256" key="3">
    <source>
        <dbReference type="ARBA" id="ARBA00022989"/>
    </source>
</evidence>
<keyword evidence="1 7" id="KW-1003">Cell membrane</keyword>
<protein>
    <recommendedName>
        <fullName evidence="7">Endolytic murein transglycosylase</fullName>
        <ecNumber evidence="7">4.2.2.29</ecNumber>
    </recommendedName>
    <alternativeName>
        <fullName evidence="7">Peptidoglycan lytic transglycosylase</fullName>
    </alternativeName>
    <alternativeName>
        <fullName evidence="7">Peptidoglycan polymerization terminase</fullName>
    </alternativeName>
</protein>
<dbReference type="PANTHER" id="PTHR30518">
    <property type="entry name" value="ENDOLYTIC MUREIN TRANSGLYCOSYLASE"/>
    <property type="match status" value="1"/>
</dbReference>
<feature type="transmembrane region" description="Helical" evidence="7">
    <location>
        <begin position="6"/>
        <end position="27"/>
    </location>
</feature>
<evidence type="ECO:0000256" key="4">
    <source>
        <dbReference type="ARBA" id="ARBA00023136"/>
    </source>
</evidence>
<dbReference type="Pfam" id="PF02618">
    <property type="entry name" value="YceG"/>
    <property type="match status" value="1"/>
</dbReference>
<name>A0A1G1XPE7_9BACT</name>
<dbReference type="Proteomes" id="UP000176260">
    <property type="component" value="Unassembled WGS sequence"/>
</dbReference>
<evidence type="ECO:0000256" key="2">
    <source>
        <dbReference type="ARBA" id="ARBA00022692"/>
    </source>
</evidence>